<keyword evidence="3" id="KW-1003">Cell membrane</keyword>
<dbReference type="AlphaFoldDB" id="A0A3B1CAI7"/>
<feature type="region of interest" description="Disordered" evidence="7">
    <location>
        <begin position="1"/>
        <end position="22"/>
    </location>
</feature>
<evidence type="ECO:0000313" key="9">
    <source>
        <dbReference type="EMBL" id="VAX20928.1"/>
    </source>
</evidence>
<dbReference type="NCBIfam" id="TIGR02480">
    <property type="entry name" value="fliN"/>
    <property type="match status" value="1"/>
</dbReference>
<dbReference type="InterPro" id="IPR012826">
    <property type="entry name" value="FliN"/>
</dbReference>
<keyword evidence="4" id="KW-0145">Chemotaxis</keyword>
<gene>
    <name evidence="9" type="ORF">MNBD_NITROSPINAE02-1471</name>
</gene>
<evidence type="ECO:0000256" key="7">
    <source>
        <dbReference type="SAM" id="MobiDB-lite"/>
    </source>
</evidence>
<dbReference type="InterPro" id="IPR036429">
    <property type="entry name" value="SpoA-like_sf"/>
</dbReference>
<dbReference type="InterPro" id="IPR051469">
    <property type="entry name" value="FliN/MopA/SpaO"/>
</dbReference>
<sequence>MAEEKTKPGAKKENESAGSQKLSEAISELDHFLDIPLSISVELGRANITVKDVVALQVGSVVELHKLVGEPMEIYINGLVTARGEVVVVNERFGIRVTDVIDPLEVVRSSV</sequence>
<feature type="compositionally biased region" description="Basic and acidic residues" evidence="7">
    <location>
        <begin position="1"/>
        <end position="15"/>
    </location>
</feature>
<dbReference type="EMBL" id="UOGE01000062">
    <property type="protein sequence ID" value="VAX20928.1"/>
    <property type="molecule type" value="Genomic_DNA"/>
</dbReference>
<keyword evidence="9" id="KW-0282">Flagellum</keyword>
<accession>A0A3B1CAI7</accession>
<evidence type="ECO:0000259" key="8">
    <source>
        <dbReference type="Pfam" id="PF01052"/>
    </source>
</evidence>
<evidence type="ECO:0000256" key="4">
    <source>
        <dbReference type="ARBA" id="ARBA00022500"/>
    </source>
</evidence>
<dbReference type="SUPFAM" id="SSF101801">
    <property type="entry name" value="Surface presentation of antigens (SPOA)"/>
    <property type="match status" value="1"/>
</dbReference>
<comment type="subcellular location">
    <subcellularLocation>
        <location evidence="1">Cell membrane</location>
        <topology evidence="1">Peripheral membrane protein</topology>
        <orientation evidence="1">Cytoplasmic side</orientation>
    </subcellularLocation>
</comment>
<dbReference type="Gene3D" id="2.30.330.10">
    <property type="entry name" value="SpoA-like"/>
    <property type="match status" value="1"/>
</dbReference>
<protein>
    <submittedName>
        <fullName evidence="9">Flagellar motor switch protein FliN</fullName>
    </submittedName>
</protein>
<evidence type="ECO:0000256" key="1">
    <source>
        <dbReference type="ARBA" id="ARBA00004413"/>
    </source>
</evidence>
<keyword evidence="5" id="KW-0283">Flagellar rotation</keyword>
<dbReference type="InterPro" id="IPR001172">
    <property type="entry name" value="FliN_T3SS_HrcQb"/>
</dbReference>
<feature type="domain" description="Flagellar motor switch protein FliN-like C-terminal" evidence="8">
    <location>
        <begin position="31"/>
        <end position="101"/>
    </location>
</feature>
<dbReference type="GO" id="GO:0005886">
    <property type="term" value="C:plasma membrane"/>
    <property type="evidence" value="ECO:0007669"/>
    <property type="project" value="UniProtKB-SubCell"/>
</dbReference>
<dbReference type="InterPro" id="IPR001543">
    <property type="entry name" value="FliN-like_C"/>
</dbReference>
<comment type="similarity">
    <text evidence="2">Belongs to the FliN/MopA/SpaO family.</text>
</comment>
<keyword evidence="6" id="KW-0472">Membrane</keyword>
<evidence type="ECO:0000256" key="3">
    <source>
        <dbReference type="ARBA" id="ARBA00022475"/>
    </source>
</evidence>
<dbReference type="PANTHER" id="PTHR43484">
    <property type="match status" value="1"/>
</dbReference>
<keyword evidence="9" id="KW-0969">Cilium</keyword>
<dbReference type="GO" id="GO:0006935">
    <property type="term" value="P:chemotaxis"/>
    <property type="evidence" value="ECO:0007669"/>
    <property type="project" value="UniProtKB-KW"/>
</dbReference>
<evidence type="ECO:0000256" key="6">
    <source>
        <dbReference type="ARBA" id="ARBA00023136"/>
    </source>
</evidence>
<dbReference type="Pfam" id="PF01052">
    <property type="entry name" value="FliMN_C"/>
    <property type="match status" value="1"/>
</dbReference>
<dbReference type="GO" id="GO:0003774">
    <property type="term" value="F:cytoskeletal motor activity"/>
    <property type="evidence" value="ECO:0007669"/>
    <property type="project" value="InterPro"/>
</dbReference>
<evidence type="ECO:0000256" key="5">
    <source>
        <dbReference type="ARBA" id="ARBA00022779"/>
    </source>
</evidence>
<dbReference type="PANTHER" id="PTHR43484:SF1">
    <property type="entry name" value="FLAGELLAR MOTOR SWITCH PROTEIN FLIN"/>
    <property type="match status" value="1"/>
</dbReference>
<proteinExistence type="inferred from homology"/>
<keyword evidence="9" id="KW-0966">Cell projection</keyword>
<name>A0A3B1CAI7_9ZZZZ</name>
<reference evidence="9" key="1">
    <citation type="submission" date="2018-06" db="EMBL/GenBank/DDBJ databases">
        <authorList>
            <person name="Zhirakovskaya E."/>
        </authorList>
    </citation>
    <scope>NUCLEOTIDE SEQUENCE</scope>
</reference>
<dbReference type="PRINTS" id="PR00956">
    <property type="entry name" value="FLGMOTORFLIN"/>
</dbReference>
<organism evidence="9">
    <name type="scientific">hydrothermal vent metagenome</name>
    <dbReference type="NCBI Taxonomy" id="652676"/>
    <lineage>
        <taxon>unclassified sequences</taxon>
        <taxon>metagenomes</taxon>
        <taxon>ecological metagenomes</taxon>
    </lineage>
</organism>
<dbReference type="GO" id="GO:0009425">
    <property type="term" value="C:bacterial-type flagellum basal body"/>
    <property type="evidence" value="ECO:0007669"/>
    <property type="project" value="InterPro"/>
</dbReference>
<evidence type="ECO:0000256" key="2">
    <source>
        <dbReference type="ARBA" id="ARBA00009226"/>
    </source>
</evidence>
<dbReference type="GO" id="GO:0071973">
    <property type="term" value="P:bacterial-type flagellum-dependent cell motility"/>
    <property type="evidence" value="ECO:0007669"/>
    <property type="project" value="InterPro"/>
</dbReference>